<feature type="region of interest" description="Disordered" evidence="1">
    <location>
        <begin position="64"/>
        <end position="93"/>
    </location>
</feature>
<dbReference type="VEuPathDB" id="FungiDB:PC9H_004410"/>
<dbReference type="Proteomes" id="UP000623687">
    <property type="component" value="Unassembled WGS sequence"/>
</dbReference>
<accession>A0A8H7A0Y3</accession>
<protein>
    <submittedName>
        <fullName evidence="2">Uncharacterized protein</fullName>
    </submittedName>
</protein>
<evidence type="ECO:0000313" key="3">
    <source>
        <dbReference type="Proteomes" id="UP000623687"/>
    </source>
</evidence>
<comment type="caution">
    <text evidence="2">The sequence shown here is derived from an EMBL/GenBank/DDBJ whole genome shotgun (WGS) entry which is preliminary data.</text>
</comment>
<keyword evidence="3" id="KW-1185">Reference proteome</keyword>
<reference evidence="2" key="1">
    <citation type="submission" date="2019-07" db="EMBL/GenBank/DDBJ databases">
        <authorList>
            <person name="Palmer J.M."/>
        </authorList>
    </citation>
    <scope>NUCLEOTIDE SEQUENCE</scope>
    <source>
        <strain evidence="2">PC9</strain>
    </source>
</reference>
<evidence type="ECO:0000256" key="1">
    <source>
        <dbReference type="SAM" id="MobiDB-lite"/>
    </source>
</evidence>
<dbReference type="RefSeq" id="XP_036635467.1">
    <property type="nucleotide sequence ID" value="XM_036773994.1"/>
</dbReference>
<gene>
    <name evidence="2" type="ORF">PC9H_004410</name>
</gene>
<name>A0A8H7A0Y3_PLEOS</name>
<sequence>MAKPLFYQHVALYWGSRRRLQAADCRGYRQGLNSLVRAITANDAALGAQVHSLNLTVPEFAVEYDDESTPARRSTSSSRTSARSPSLGPDTWPVSKLALLPSPTKLTLLTLNSYARASLWSTSPST</sequence>
<organism evidence="2 3">
    <name type="scientific">Pleurotus ostreatus</name>
    <name type="common">Oyster mushroom</name>
    <name type="synonym">White-rot fungus</name>
    <dbReference type="NCBI Taxonomy" id="5322"/>
    <lineage>
        <taxon>Eukaryota</taxon>
        <taxon>Fungi</taxon>
        <taxon>Dikarya</taxon>
        <taxon>Basidiomycota</taxon>
        <taxon>Agaricomycotina</taxon>
        <taxon>Agaricomycetes</taxon>
        <taxon>Agaricomycetidae</taxon>
        <taxon>Agaricales</taxon>
        <taxon>Pleurotineae</taxon>
        <taxon>Pleurotaceae</taxon>
        <taxon>Pleurotus</taxon>
    </lineage>
</organism>
<evidence type="ECO:0000313" key="2">
    <source>
        <dbReference type="EMBL" id="KAF7437568.1"/>
    </source>
</evidence>
<dbReference type="AlphaFoldDB" id="A0A8H7A0Y3"/>
<dbReference type="GeneID" id="59374228"/>
<feature type="compositionally biased region" description="Low complexity" evidence="1">
    <location>
        <begin position="71"/>
        <end position="86"/>
    </location>
</feature>
<dbReference type="EMBL" id="JACETU010000002">
    <property type="protein sequence ID" value="KAF7437568.1"/>
    <property type="molecule type" value="Genomic_DNA"/>
</dbReference>
<proteinExistence type="predicted"/>